<sequence length="136" mass="14738">MAVGVTVGSITNELGAPSFVHSFFSTISAHCEPDGWGSRFPHLMNELYQGRLPHGNALLALDELRLAKAALDKLPPSAVVWDIENRQARPPWGSNIASHITSLGNYFVTSAGRGVFDVLERALVASAEERRDAVLQ</sequence>
<proteinExistence type="predicted"/>
<comment type="caution">
    <text evidence="1">The sequence shown here is derived from an EMBL/GenBank/DDBJ whole genome shotgun (WGS) entry which is preliminary data.</text>
</comment>
<reference evidence="1" key="1">
    <citation type="submission" date="2023-07" db="EMBL/GenBank/DDBJ databases">
        <title>Sorghum-associated microbial communities from plants grown in Nebraska, USA.</title>
        <authorList>
            <person name="Schachtman D."/>
        </authorList>
    </citation>
    <scope>NUCLEOTIDE SEQUENCE</scope>
    <source>
        <strain evidence="1">DS3754</strain>
    </source>
</reference>
<dbReference type="RefSeq" id="WP_307685541.1">
    <property type="nucleotide sequence ID" value="NZ_JAUSRD010000008.1"/>
</dbReference>
<dbReference type="InterPro" id="IPR028185">
    <property type="entry name" value="Imm70"/>
</dbReference>
<dbReference type="Proteomes" id="UP001242045">
    <property type="component" value="Unassembled WGS sequence"/>
</dbReference>
<evidence type="ECO:0000313" key="2">
    <source>
        <dbReference type="Proteomes" id="UP001242045"/>
    </source>
</evidence>
<dbReference type="AlphaFoldDB" id="A0AAW8D147"/>
<protein>
    <recommendedName>
        <fullName evidence="3">Immunity protein 70 of polymorphic toxin system</fullName>
    </recommendedName>
</protein>
<evidence type="ECO:0008006" key="3">
    <source>
        <dbReference type="Google" id="ProtNLM"/>
    </source>
</evidence>
<name>A0AAW8D147_9BURK</name>
<accession>A0AAW8D147</accession>
<dbReference type="Pfam" id="PF15601">
    <property type="entry name" value="Imm70"/>
    <property type="match status" value="1"/>
</dbReference>
<gene>
    <name evidence="1" type="ORF">J2W31_003567</name>
</gene>
<dbReference type="EMBL" id="JAUSRD010000008">
    <property type="protein sequence ID" value="MDP9894443.1"/>
    <property type="molecule type" value="Genomic_DNA"/>
</dbReference>
<organism evidence="1 2">
    <name type="scientific">Variovorax boronicumulans</name>
    <dbReference type="NCBI Taxonomy" id="436515"/>
    <lineage>
        <taxon>Bacteria</taxon>
        <taxon>Pseudomonadati</taxon>
        <taxon>Pseudomonadota</taxon>
        <taxon>Betaproteobacteria</taxon>
        <taxon>Burkholderiales</taxon>
        <taxon>Comamonadaceae</taxon>
        <taxon>Variovorax</taxon>
    </lineage>
</organism>
<evidence type="ECO:0000313" key="1">
    <source>
        <dbReference type="EMBL" id="MDP9894443.1"/>
    </source>
</evidence>